<keyword evidence="1" id="KW-0812">Transmembrane</keyword>
<protein>
    <submittedName>
        <fullName evidence="2">Uncharacterized protein</fullName>
    </submittedName>
</protein>
<keyword evidence="1" id="KW-0472">Membrane</keyword>
<evidence type="ECO:0000256" key="1">
    <source>
        <dbReference type="SAM" id="Phobius"/>
    </source>
</evidence>
<keyword evidence="1" id="KW-1133">Transmembrane helix</keyword>
<evidence type="ECO:0000313" key="2">
    <source>
        <dbReference type="EMBL" id="VVC87361.1"/>
    </source>
</evidence>
<keyword evidence="3" id="KW-1185">Reference proteome</keyword>
<dbReference type="InterPro" id="IPR011011">
    <property type="entry name" value="Znf_FYVE_PHD"/>
</dbReference>
<gene>
    <name evidence="2" type="ORF">LSINAPIS_LOCUS989</name>
</gene>
<name>A0A5E4PR43_9NEOP</name>
<accession>A0A5E4PR43</accession>
<sequence>MYHLECVVPSGSKSPVPRGQWTCTVCKSSSKVLSSTSALGGITTDGTFTSNNELLSAVRKEVQEIISQTIASQVSGIISESNCDDIPVLNFSSLNSLPDARYFNVAISRSSAVTAFLITVSVFVIRAYSTTNTLALALKMVIMKRHKKNCSSILNYIAANIIIDYIAAMLIIDE</sequence>
<proteinExistence type="predicted"/>
<dbReference type="AlphaFoldDB" id="A0A5E4PR43"/>
<feature type="transmembrane region" description="Helical" evidence="1">
    <location>
        <begin position="115"/>
        <end position="141"/>
    </location>
</feature>
<organism evidence="2 3">
    <name type="scientific">Leptidea sinapis</name>
    <dbReference type="NCBI Taxonomy" id="189913"/>
    <lineage>
        <taxon>Eukaryota</taxon>
        <taxon>Metazoa</taxon>
        <taxon>Ecdysozoa</taxon>
        <taxon>Arthropoda</taxon>
        <taxon>Hexapoda</taxon>
        <taxon>Insecta</taxon>
        <taxon>Pterygota</taxon>
        <taxon>Neoptera</taxon>
        <taxon>Endopterygota</taxon>
        <taxon>Lepidoptera</taxon>
        <taxon>Glossata</taxon>
        <taxon>Ditrysia</taxon>
        <taxon>Papilionoidea</taxon>
        <taxon>Pieridae</taxon>
        <taxon>Dismorphiinae</taxon>
        <taxon>Leptidea</taxon>
    </lineage>
</organism>
<dbReference type="EMBL" id="FZQP02000110">
    <property type="protein sequence ID" value="VVC87361.1"/>
    <property type="molecule type" value="Genomic_DNA"/>
</dbReference>
<dbReference type="Proteomes" id="UP000324832">
    <property type="component" value="Unassembled WGS sequence"/>
</dbReference>
<dbReference type="SUPFAM" id="SSF57903">
    <property type="entry name" value="FYVE/PHD zinc finger"/>
    <property type="match status" value="1"/>
</dbReference>
<reference evidence="2 3" key="1">
    <citation type="submission" date="2017-07" db="EMBL/GenBank/DDBJ databases">
        <authorList>
            <person name="Talla V."/>
            <person name="Backstrom N."/>
        </authorList>
    </citation>
    <scope>NUCLEOTIDE SEQUENCE [LARGE SCALE GENOMIC DNA]</scope>
</reference>
<evidence type="ECO:0000313" key="3">
    <source>
        <dbReference type="Proteomes" id="UP000324832"/>
    </source>
</evidence>
<feature type="transmembrane region" description="Helical" evidence="1">
    <location>
        <begin position="153"/>
        <end position="172"/>
    </location>
</feature>